<evidence type="ECO:0000313" key="3">
    <source>
        <dbReference type="EMBL" id="TDK24757.1"/>
    </source>
</evidence>
<evidence type="ECO:0000256" key="1">
    <source>
        <dbReference type="SAM" id="MobiDB-lite"/>
    </source>
</evidence>
<evidence type="ECO:0000313" key="4">
    <source>
        <dbReference type="Proteomes" id="UP000295411"/>
    </source>
</evidence>
<dbReference type="PANTHER" id="PTHR43058:SF1">
    <property type="entry name" value="DUF427 DOMAIN-CONTAINING PROTEIN"/>
    <property type="match status" value="1"/>
</dbReference>
<dbReference type="InterPro" id="IPR038694">
    <property type="entry name" value="DUF427_sf"/>
</dbReference>
<comment type="caution">
    <text evidence="3">The sequence shown here is derived from an EMBL/GenBank/DDBJ whole genome shotgun (WGS) entry which is preliminary data.</text>
</comment>
<dbReference type="AlphaFoldDB" id="A0A4R5TUM6"/>
<dbReference type="OrthoDB" id="285364at2"/>
<keyword evidence="4" id="KW-1185">Reference proteome</keyword>
<dbReference type="Gene3D" id="2.170.150.40">
    <property type="entry name" value="Domain of unknown function (DUF427)"/>
    <property type="match status" value="1"/>
</dbReference>
<protein>
    <submittedName>
        <fullName evidence="3">DUF427 domain-containing protein</fullName>
    </submittedName>
</protein>
<accession>A0A4R5TUM6</accession>
<organism evidence="3 4">
    <name type="scientific">Arthrobacter crusticola</name>
    <dbReference type="NCBI Taxonomy" id="2547960"/>
    <lineage>
        <taxon>Bacteria</taxon>
        <taxon>Bacillati</taxon>
        <taxon>Actinomycetota</taxon>
        <taxon>Actinomycetes</taxon>
        <taxon>Micrococcales</taxon>
        <taxon>Micrococcaceae</taxon>
        <taxon>Arthrobacter</taxon>
    </lineage>
</organism>
<dbReference type="Proteomes" id="UP000295411">
    <property type="component" value="Unassembled WGS sequence"/>
</dbReference>
<dbReference type="RefSeq" id="WP_133404422.1">
    <property type="nucleotide sequence ID" value="NZ_SMTK01000004.1"/>
</dbReference>
<dbReference type="InterPro" id="IPR007361">
    <property type="entry name" value="DUF427"/>
</dbReference>
<feature type="domain" description="DUF427" evidence="2">
    <location>
        <begin position="32"/>
        <end position="122"/>
    </location>
</feature>
<evidence type="ECO:0000259" key="2">
    <source>
        <dbReference type="Pfam" id="PF04248"/>
    </source>
</evidence>
<reference evidence="3 4" key="1">
    <citation type="submission" date="2019-03" db="EMBL/GenBank/DDBJ databases">
        <title>Arthrobacter sp. nov., an bacterium isolated from biocrust in Mu Us Desert.</title>
        <authorList>
            <person name="Lixiong L."/>
        </authorList>
    </citation>
    <scope>NUCLEOTIDE SEQUENCE [LARGE SCALE GENOMIC DNA]</scope>
    <source>
        <strain evidence="3 4">SLN-3</strain>
    </source>
</reference>
<name>A0A4R5TUM6_9MICC</name>
<sequence length="164" mass="17518">MSIRRAVPGPGQESVWDYPRPPRLEASTEEIVVRFGGEEILRTSSALRVLETSHPPVYYLPAADFAPGALEAAEGSSFCEFKGTAAYFDVVGRGRRAARAAWAYPSPSAGYEELAGRVAVYPGAMDLCTVNGEQVTAQAGDFYGGWVTARIVGPFKGGPGTRGW</sequence>
<dbReference type="Pfam" id="PF04248">
    <property type="entry name" value="NTP_transf_9"/>
    <property type="match status" value="1"/>
</dbReference>
<dbReference type="PANTHER" id="PTHR43058">
    <property type="entry name" value="SLR0655 PROTEIN"/>
    <property type="match status" value="1"/>
</dbReference>
<dbReference type="EMBL" id="SMTK01000004">
    <property type="protein sequence ID" value="TDK24757.1"/>
    <property type="molecule type" value="Genomic_DNA"/>
</dbReference>
<proteinExistence type="predicted"/>
<feature type="region of interest" description="Disordered" evidence="1">
    <location>
        <begin position="1"/>
        <end position="20"/>
    </location>
</feature>
<gene>
    <name evidence="3" type="ORF">E2F48_13190</name>
</gene>